<feature type="domain" description="Potassium channel" evidence="11">
    <location>
        <begin position="325"/>
        <end position="399"/>
    </location>
</feature>
<dbReference type="Proteomes" id="UP000325440">
    <property type="component" value="Unassembled WGS sequence"/>
</dbReference>
<evidence type="ECO:0000256" key="9">
    <source>
        <dbReference type="SAM" id="MobiDB-lite"/>
    </source>
</evidence>
<dbReference type="Pfam" id="PF07885">
    <property type="entry name" value="Ion_trans_2"/>
    <property type="match status" value="2"/>
</dbReference>
<keyword evidence="6 10" id="KW-0472">Membrane</keyword>
<keyword evidence="2 8" id="KW-0813">Transport</keyword>
<evidence type="ECO:0000256" key="3">
    <source>
        <dbReference type="ARBA" id="ARBA00022692"/>
    </source>
</evidence>
<dbReference type="GO" id="GO:0005886">
    <property type="term" value="C:plasma membrane"/>
    <property type="evidence" value="ECO:0007669"/>
    <property type="project" value="TreeGrafter"/>
</dbReference>
<name>A0A5E4MK82_9HEMI</name>
<dbReference type="GO" id="GO:0022841">
    <property type="term" value="F:potassium ion leak channel activity"/>
    <property type="evidence" value="ECO:0007669"/>
    <property type="project" value="TreeGrafter"/>
</dbReference>
<dbReference type="PANTHER" id="PTHR11003">
    <property type="entry name" value="POTASSIUM CHANNEL, SUBFAMILY K"/>
    <property type="match status" value="1"/>
</dbReference>
<feature type="transmembrane region" description="Helical" evidence="10">
    <location>
        <begin position="92"/>
        <end position="112"/>
    </location>
</feature>
<dbReference type="InterPro" id="IPR013099">
    <property type="entry name" value="K_chnl_dom"/>
</dbReference>
<evidence type="ECO:0000259" key="11">
    <source>
        <dbReference type="Pfam" id="PF07885"/>
    </source>
</evidence>
<dbReference type="PRINTS" id="PR01333">
    <property type="entry name" value="2POREKCHANEL"/>
</dbReference>
<dbReference type="SUPFAM" id="SSF81324">
    <property type="entry name" value="Voltage-gated potassium channels"/>
    <property type="match status" value="2"/>
</dbReference>
<dbReference type="AlphaFoldDB" id="A0A5E4MK82"/>
<keyword evidence="3 8" id="KW-0812">Transmembrane</keyword>
<sequence length="460" mass="51907">MESDGGGGESCYTDYETDGFWSSEKTLLESVRGGGTSTAVRKRKKKKKAKDRGDGGRNKEPETGQGLAQEWRTFRREHEDEWREYWRLGRKCFTNTVIVVVMCGLGGIMFRYTEGAFETFYKCGVKRVKRDFLNGLWTDSRRMGEEQWKQAARRKLVEFEGQLHDAFEAGTTTYSGRSSWSFVNSAIYCFTVVTTIGYGHITPSTSFGRFITIVYAIFGIPIFLILLADFGKMFTRGIKFLWAFVRRLYYTGSCRKVRRTAPVQEVMKGMQMMYDITKFRRPSAMFGVVQDGPSGFPPTSPSTPALSAYTIDDEFNLPVSMAFLILVIYILFGAIVFSIFEKDWGFFESFYFVFISMSTIGFGDFVPKNQFVMIVSIVYLVFGLALTSMCINVVQEKLQNSFRQATTKISATIGLGLPRDDNNCNPAAAQESVKVEEDGANILTIDADADTDAVTDDNDE</sequence>
<evidence type="ECO:0000256" key="2">
    <source>
        <dbReference type="ARBA" id="ARBA00022448"/>
    </source>
</evidence>
<organism evidence="12 13">
    <name type="scientific">Cinara cedri</name>
    <dbReference type="NCBI Taxonomy" id="506608"/>
    <lineage>
        <taxon>Eukaryota</taxon>
        <taxon>Metazoa</taxon>
        <taxon>Ecdysozoa</taxon>
        <taxon>Arthropoda</taxon>
        <taxon>Hexapoda</taxon>
        <taxon>Insecta</taxon>
        <taxon>Pterygota</taxon>
        <taxon>Neoptera</taxon>
        <taxon>Paraneoptera</taxon>
        <taxon>Hemiptera</taxon>
        <taxon>Sternorrhyncha</taxon>
        <taxon>Aphidomorpha</taxon>
        <taxon>Aphidoidea</taxon>
        <taxon>Aphididae</taxon>
        <taxon>Lachninae</taxon>
        <taxon>Cinara</taxon>
    </lineage>
</organism>
<evidence type="ECO:0000256" key="1">
    <source>
        <dbReference type="ARBA" id="ARBA00004141"/>
    </source>
</evidence>
<evidence type="ECO:0000256" key="7">
    <source>
        <dbReference type="ARBA" id="ARBA00023303"/>
    </source>
</evidence>
<dbReference type="OrthoDB" id="297496at2759"/>
<evidence type="ECO:0000256" key="10">
    <source>
        <dbReference type="SAM" id="Phobius"/>
    </source>
</evidence>
<feature type="transmembrane region" description="Helical" evidence="10">
    <location>
        <begin position="319"/>
        <end position="340"/>
    </location>
</feature>
<evidence type="ECO:0000313" key="12">
    <source>
        <dbReference type="EMBL" id="VVC31872.1"/>
    </source>
</evidence>
<feature type="region of interest" description="Disordered" evidence="9">
    <location>
        <begin position="31"/>
        <end position="68"/>
    </location>
</feature>
<evidence type="ECO:0000256" key="8">
    <source>
        <dbReference type="RuleBase" id="RU003857"/>
    </source>
</evidence>
<dbReference type="InterPro" id="IPR003280">
    <property type="entry name" value="2pore_dom_K_chnl"/>
</dbReference>
<evidence type="ECO:0000256" key="6">
    <source>
        <dbReference type="ARBA" id="ARBA00023136"/>
    </source>
</evidence>
<dbReference type="EMBL" id="CABPRJ010000951">
    <property type="protein sequence ID" value="VVC31872.1"/>
    <property type="molecule type" value="Genomic_DNA"/>
</dbReference>
<accession>A0A5E4MK82</accession>
<reference evidence="12 13" key="1">
    <citation type="submission" date="2019-08" db="EMBL/GenBank/DDBJ databases">
        <authorList>
            <person name="Alioto T."/>
            <person name="Alioto T."/>
            <person name="Gomez Garrido J."/>
        </authorList>
    </citation>
    <scope>NUCLEOTIDE SEQUENCE [LARGE SCALE GENOMIC DNA]</scope>
</reference>
<evidence type="ECO:0000313" key="13">
    <source>
        <dbReference type="Proteomes" id="UP000325440"/>
    </source>
</evidence>
<dbReference type="GO" id="GO:0015271">
    <property type="term" value="F:outward rectifier potassium channel activity"/>
    <property type="evidence" value="ECO:0007669"/>
    <property type="project" value="TreeGrafter"/>
</dbReference>
<evidence type="ECO:0000256" key="5">
    <source>
        <dbReference type="ARBA" id="ARBA00023065"/>
    </source>
</evidence>
<feature type="domain" description="Potassium channel" evidence="11">
    <location>
        <begin position="171"/>
        <end position="235"/>
    </location>
</feature>
<proteinExistence type="inferred from homology"/>
<feature type="transmembrane region" description="Helical" evidence="10">
    <location>
        <begin position="371"/>
        <end position="394"/>
    </location>
</feature>
<comment type="similarity">
    <text evidence="8">Belongs to the two pore domain potassium channel (TC 1.A.1.8) family.</text>
</comment>
<keyword evidence="7 8" id="KW-0407">Ion channel</keyword>
<protein>
    <submittedName>
        <fullName evidence="12">Two pore domain potassium channel,Potassium channel domain</fullName>
    </submittedName>
</protein>
<dbReference type="Gene3D" id="1.10.287.70">
    <property type="match status" value="1"/>
</dbReference>
<evidence type="ECO:0000256" key="4">
    <source>
        <dbReference type="ARBA" id="ARBA00022989"/>
    </source>
</evidence>
<keyword evidence="13" id="KW-1185">Reference proteome</keyword>
<comment type="subcellular location">
    <subcellularLocation>
        <location evidence="1">Membrane</location>
        <topology evidence="1">Multi-pass membrane protein</topology>
    </subcellularLocation>
</comment>
<feature type="compositionally biased region" description="Basic and acidic residues" evidence="9">
    <location>
        <begin position="51"/>
        <end position="62"/>
    </location>
</feature>
<keyword evidence="4 10" id="KW-1133">Transmembrane helix</keyword>
<gene>
    <name evidence="12" type="ORF">CINCED_3A014229</name>
</gene>
<feature type="compositionally biased region" description="Basic residues" evidence="9">
    <location>
        <begin position="40"/>
        <end position="50"/>
    </location>
</feature>
<dbReference type="PANTHER" id="PTHR11003:SF335">
    <property type="entry name" value="POTASSIUM CHANNEL DOMAIN-CONTAINING PROTEIN"/>
    <property type="match status" value="1"/>
</dbReference>
<feature type="transmembrane region" description="Helical" evidence="10">
    <location>
        <begin position="347"/>
        <end position="365"/>
    </location>
</feature>
<feature type="transmembrane region" description="Helical" evidence="10">
    <location>
        <begin position="180"/>
        <end position="198"/>
    </location>
</feature>
<dbReference type="GO" id="GO:0030322">
    <property type="term" value="P:stabilization of membrane potential"/>
    <property type="evidence" value="ECO:0007669"/>
    <property type="project" value="TreeGrafter"/>
</dbReference>
<keyword evidence="5 8" id="KW-0406">Ion transport</keyword>
<feature type="transmembrane region" description="Helical" evidence="10">
    <location>
        <begin position="210"/>
        <end position="228"/>
    </location>
</feature>